<evidence type="ECO:0000313" key="2">
    <source>
        <dbReference type="EMBL" id="AAW77215.1"/>
    </source>
</evidence>
<protein>
    <submittedName>
        <fullName evidence="2">Transposase</fullName>
    </submittedName>
</protein>
<dbReference type="NCBIfam" id="NF033547">
    <property type="entry name" value="transpos_IS1595"/>
    <property type="match status" value="1"/>
</dbReference>
<feature type="domain" description="ISXO2-like transposase" evidence="1">
    <location>
        <begin position="78"/>
        <end position="207"/>
    </location>
</feature>
<reference evidence="2 3" key="1">
    <citation type="journal article" date="2005" name="Nucleic Acids Res.">
        <title>The genome sequence of Xanthomonas oryzae pathovar oryzae KACC10331, the bacterial blight pathogen of rice.</title>
        <authorList>
            <person name="Lee B.M."/>
            <person name="Park Y.J."/>
            <person name="Park D.S."/>
            <person name="Kang H.W."/>
            <person name="Kim J.G."/>
            <person name="Song E.S."/>
            <person name="Park I.C."/>
            <person name="Yoon U.H."/>
            <person name="Hahn J.H."/>
            <person name="Koo B.S."/>
            <person name="Lee G.B."/>
            <person name="Kim H."/>
            <person name="Park H.S."/>
            <person name="Yoon K.O."/>
            <person name="Kim J.H."/>
            <person name="Jung C.H."/>
            <person name="Koh N.H."/>
            <person name="Seo J.S."/>
            <person name="Go S.J."/>
        </authorList>
    </citation>
    <scope>NUCLEOTIDE SEQUENCE [LARGE SCALE GENOMIC DNA]</scope>
    <source>
        <strain evidence="3">KACC10331 / KXO85</strain>
    </source>
</reference>
<evidence type="ECO:0000313" key="3">
    <source>
        <dbReference type="Proteomes" id="UP000006735"/>
    </source>
</evidence>
<dbReference type="HOGENOM" id="CLU_049456_0_0_6"/>
<dbReference type="Proteomes" id="UP000006735">
    <property type="component" value="Chromosome"/>
</dbReference>
<proteinExistence type="predicted"/>
<name>Q5GVQ8_XANOR</name>
<dbReference type="Pfam" id="PF12762">
    <property type="entry name" value="DDE_Tnp_IS1595"/>
    <property type="match status" value="1"/>
</dbReference>
<dbReference type="AlphaFoldDB" id="Q5GVQ8"/>
<accession>Q5GVQ8</accession>
<gene>
    <name evidence="2" type="ordered locus">XOO3961</name>
</gene>
<dbReference type="SMART" id="SM01126">
    <property type="entry name" value="DDE_Tnp_IS1595"/>
    <property type="match status" value="1"/>
</dbReference>
<dbReference type="EMBL" id="AE013598">
    <property type="protein sequence ID" value="AAW77215.1"/>
    <property type="molecule type" value="Genomic_DNA"/>
</dbReference>
<dbReference type="InterPro" id="IPR024445">
    <property type="entry name" value="Tnp_ISXO2-like"/>
</dbReference>
<organism evidence="2 3">
    <name type="scientific">Xanthomonas oryzae pv. oryzae (strain KACC10331 / KXO85)</name>
    <dbReference type="NCBI Taxonomy" id="291331"/>
    <lineage>
        <taxon>Bacteria</taxon>
        <taxon>Pseudomonadati</taxon>
        <taxon>Pseudomonadota</taxon>
        <taxon>Gammaproteobacteria</taxon>
        <taxon>Lysobacterales</taxon>
        <taxon>Lysobacteraceae</taxon>
        <taxon>Xanthomonas</taxon>
    </lineage>
</organism>
<evidence type="ECO:0000259" key="1">
    <source>
        <dbReference type="SMART" id="SM01126"/>
    </source>
</evidence>
<dbReference type="KEGG" id="xoo:XOO3961"/>
<sequence length="304" mass="34065">MPRMPCRHQTTLACRHAVAIQQAVFAPVDAGDVPVDLQPRPTLAALELKRHLGVTYKAAWRMKHKIMQAMTEREEPRKLKGFVQIDDAYLGGERSGGKRGRGSENKQPFVIAVQVDHSHEHPVFAVIEPVKAFDNASLEDWIARRLEPECEVYSDGLACFRRLEEAGHAHTHARYRRRSCCNRRPGSTRWLNVVLGNVKRAISGTYQCGGPGQVCKALPGRGGLSLQPPIRPETDAAAAGDGTAALHTLPRARFAYGKQLPWLRDGANQEKIRKASMWKRRRVISFKKMTYMARPVFTNTRGCL</sequence>
<dbReference type="STRING" id="291331.XOO3961"/>
<keyword evidence="3" id="KW-1185">Reference proteome</keyword>